<keyword evidence="3" id="KW-1185">Reference proteome</keyword>
<dbReference type="SUPFAM" id="SSF53850">
    <property type="entry name" value="Periplasmic binding protein-like II"/>
    <property type="match status" value="1"/>
</dbReference>
<comment type="caution">
    <text evidence="2">The sequence shown here is derived from an EMBL/GenBank/DDBJ whole genome shotgun (WGS) entry which is preliminary data.</text>
</comment>
<dbReference type="Gene3D" id="3.40.190.150">
    <property type="entry name" value="Bordetella uptake gene, domain 1"/>
    <property type="match status" value="1"/>
</dbReference>
<gene>
    <name evidence="2" type="ORF">N5A92_24300</name>
</gene>
<sequence>MARSENIVRAMILGLGLSVSYGTVAVAQSYPEQPITFVVGFSAGGFADTMARIIADGVSRELGQPVVVENQGGAGGDIAAARVAAADPDGYTVLVTTASFALSEALGAQREYQVSDLAPVAVPVSSPETLAAHPSVPVKNLAELIEWAKTQEDVTFGHAGIGTGSQVTMSYFLKQLAELDNVIEVTYSGGGPANQAAISGEVQLVASSNSVYPFIREGLLTGLGIAANTPHDAVPGVGTFTEQGYEGFVVSSWVGLLVPAATDPGIQATLNAAVNTVLGDPDARARFADAGVVVHERDLPAVQQFMQTDIELWREMVSATQ</sequence>
<dbReference type="RefSeq" id="WP_260906962.1">
    <property type="nucleotide sequence ID" value="NZ_JAOCZP010000011.1"/>
</dbReference>
<dbReference type="PANTHER" id="PTHR42928:SF5">
    <property type="entry name" value="BLR1237 PROTEIN"/>
    <property type="match status" value="1"/>
</dbReference>
<dbReference type="Gene3D" id="3.40.190.10">
    <property type="entry name" value="Periplasmic binding protein-like II"/>
    <property type="match status" value="1"/>
</dbReference>
<comment type="similarity">
    <text evidence="1">Belongs to the UPF0065 (bug) family.</text>
</comment>
<protein>
    <submittedName>
        <fullName evidence="2">Tripartite tricarboxylate transporter substrate binding protein</fullName>
    </submittedName>
</protein>
<accession>A0ABT2LUF2</accession>
<name>A0ABT2LUF2_9HYPH</name>
<dbReference type="PIRSF" id="PIRSF017082">
    <property type="entry name" value="YflP"/>
    <property type="match status" value="1"/>
</dbReference>
<evidence type="ECO:0000313" key="2">
    <source>
        <dbReference type="EMBL" id="MCT7378142.1"/>
    </source>
</evidence>
<proteinExistence type="inferred from homology"/>
<dbReference type="Proteomes" id="UP001320831">
    <property type="component" value="Unassembled WGS sequence"/>
</dbReference>
<evidence type="ECO:0000313" key="3">
    <source>
        <dbReference type="Proteomes" id="UP001320831"/>
    </source>
</evidence>
<dbReference type="CDD" id="cd07012">
    <property type="entry name" value="PBP2_Bug_TTT"/>
    <property type="match status" value="1"/>
</dbReference>
<dbReference type="InterPro" id="IPR042100">
    <property type="entry name" value="Bug_dom1"/>
</dbReference>
<organism evidence="2 3">
    <name type="scientific">Chelativorans salis</name>
    <dbReference type="NCBI Taxonomy" id="2978478"/>
    <lineage>
        <taxon>Bacteria</taxon>
        <taxon>Pseudomonadati</taxon>
        <taxon>Pseudomonadota</taxon>
        <taxon>Alphaproteobacteria</taxon>
        <taxon>Hyphomicrobiales</taxon>
        <taxon>Phyllobacteriaceae</taxon>
        <taxon>Chelativorans</taxon>
    </lineage>
</organism>
<dbReference type="Pfam" id="PF03401">
    <property type="entry name" value="TctC"/>
    <property type="match status" value="1"/>
</dbReference>
<dbReference type="PANTHER" id="PTHR42928">
    <property type="entry name" value="TRICARBOXYLATE-BINDING PROTEIN"/>
    <property type="match status" value="1"/>
</dbReference>
<evidence type="ECO:0000256" key="1">
    <source>
        <dbReference type="ARBA" id="ARBA00006987"/>
    </source>
</evidence>
<reference evidence="2 3" key="1">
    <citation type="submission" date="2022-09" db="EMBL/GenBank/DDBJ databases">
        <title>Chelativorans salina sp. nov., a novel slightly halophilic bacterium isolated from a saline lake sediment enrichment.</title>
        <authorList>
            <person name="Gao L."/>
            <person name="Fang B.-Z."/>
            <person name="Li W.-J."/>
        </authorList>
    </citation>
    <scope>NUCLEOTIDE SEQUENCE [LARGE SCALE GENOMIC DNA]</scope>
    <source>
        <strain evidence="2 3">EGI FJ00035</strain>
    </source>
</reference>
<dbReference type="EMBL" id="JAOCZP010000011">
    <property type="protein sequence ID" value="MCT7378142.1"/>
    <property type="molecule type" value="Genomic_DNA"/>
</dbReference>
<dbReference type="InterPro" id="IPR005064">
    <property type="entry name" value="BUG"/>
</dbReference>